<name>A0A514TV10_9CAUD</name>
<organism evidence="1 2">
    <name type="scientific">Aeromonas phage PS1</name>
    <dbReference type="NCBI Taxonomy" id="2591406"/>
    <lineage>
        <taxon>Viruses</taxon>
        <taxon>Duplodnaviria</taxon>
        <taxon>Heunggongvirae</taxon>
        <taxon>Uroviricota</taxon>
        <taxon>Caudoviricetes</taxon>
        <taxon>Chimalliviridae</taxon>
        <taxon>Ferozepurvirus</taxon>
        <taxon>Ferozepurvirus PS1</taxon>
    </lineage>
</organism>
<dbReference type="Proteomes" id="UP000317703">
    <property type="component" value="Segment"/>
</dbReference>
<dbReference type="EMBL" id="MN032614">
    <property type="protein sequence ID" value="QDJ96861.1"/>
    <property type="molecule type" value="Genomic_DNA"/>
</dbReference>
<proteinExistence type="predicted"/>
<accession>A0A514TV10</accession>
<gene>
    <name evidence="1" type="ORF">PS1_0102</name>
</gene>
<reference evidence="1" key="1">
    <citation type="submission" date="2019-06" db="EMBL/GenBank/DDBJ databases">
        <title>Complete genome sequence of Aeromonas hydrophila bacteriophage PS1.</title>
        <authorList>
            <person name="Rai S."/>
            <person name="Tyagi A."/>
            <person name="Kumar N."/>
            <person name="Singh N."/>
        </authorList>
    </citation>
    <scope>NUCLEOTIDE SEQUENCE [LARGE SCALE GENOMIC DNA]</scope>
</reference>
<protein>
    <submittedName>
        <fullName evidence="1">Uncharacterized protein</fullName>
    </submittedName>
</protein>
<evidence type="ECO:0000313" key="1">
    <source>
        <dbReference type="EMBL" id="QDJ96861.1"/>
    </source>
</evidence>
<sequence length="327" mass="36092">MSNDQQSLRKGLEALILSDIQIAGNESLLSDVFAKVSSNVKTGVEWAGGKMADGAVQALKQANTSILQQLGARKLLLSNLASRTRNDGIKESSTLTSGQVRKLTTLEGNDKVTPDIIEDDLVTLHNVISDVLKFQLELETYYQKELGLLKSFSSVKNTEEAVKSIQALDQLSFPTPKFAIKQDSMFLTSVLAGGKQFVFNPDTCKFTVEQADLKSISGDATVSFAKEDVLSLLTKVNALVIDYNAVTKANEHYMSYIKEFNTVVGKSFVHLEEIKGQISISLIRDMQSRLEGNPKVFSFYSGFLPKITLYIDDYVEALTSFLSKQFN</sequence>
<keyword evidence="2" id="KW-1185">Reference proteome</keyword>
<evidence type="ECO:0000313" key="2">
    <source>
        <dbReference type="Proteomes" id="UP000317703"/>
    </source>
</evidence>